<dbReference type="PROSITE" id="PS50097">
    <property type="entry name" value="BTB"/>
    <property type="match status" value="2"/>
</dbReference>
<reference evidence="2" key="2">
    <citation type="submission" date="2020-06" db="EMBL/GenBank/DDBJ databases">
        <authorList>
            <person name="Sheffer M."/>
        </authorList>
    </citation>
    <scope>NUCLEOTIDE SEQUENCE</scope>
</reference>
<organism evidence="2 3">
    <name type="scientific">Argiope bruennichi</name>
    <name type="common">Wasp spider</name>
    <name type="synonym">Aranea bruennichi</name>
    <dbReference type="NCBI Taxonomy" id="94029"/>
    <lineage>
        <taxon>Eukaryota</taxon>
        <taxon>Metazoa</taxon>
        <taxon>Ecdysozoa</taxon>
        <taxon>Arthropoda</taxon>
        <taxon>Chelicerata</taxon>
        <taxon>Arachnida</taxon>
        <taxon>Araneae</taxon>
        <taxon>Araneomorphae</taxon>
        <taxon>Entelegynae</taxon>
        <taxon>Araneoidea</taxon>
        <taxon>Araneidae</taxon>
        <taxon>Argiope</taxon>
    </lineage>
</organism>
<reference evidence="2" key="1">
    <citation type="journal article" date="2020" name="bioRxiv">
        <title>Chromosome-level reference genome of the European wasp spider Argiope bruennichi: a resource for studies on range expansion and evolutionary adaptation.</title>
        <authorList>
            <person name="Sheffer M.M."/>
            <person name="Hoppe A."/>
            <person name="Krehenwinkel H."/>
            <person name="Uhl G."/>
            <person name="Kuss A.W."/>
            <person name="Jensen L."/>
            <person name="Jensen C."/>
            <person name="Gillespie R.G."/>
            <person name="Hoff K.J."/>
            <person name="Prost S."/>
        </authorList>
    </citation>
    <scope>NUCLEOTIDE SEQUENCE</scope>
</reference>
<accession>A0A8T0EDX9</accession>
<dbReference type="Gene3D" id="3.30.710.10">
    <property type="entry name" value="Potassium Channel Kv1.1, Chain A"/>
    <property type="match status" value="2"/>
</dbReference>
<evidence type="ECO:0000259" key="1">
    <source>
        <dbReference type="PROSITE" id="PS50097"/>
    </source>
</evidence>
<name>A0A8T0EDX9_ARGBR</name>
<dbReference type="InterPro" id="IPR000210">
    <property type="entry name" value="BTB/POZ_dom"/>
</dbReference>
<dbReference type="Gene3D" id="1.25.40.420">
    <property type="match status" value="2"/>
</dbReference>
<comment type="caution">
    <text evidence="2">The sequence shown here is derived from an EMBL/GenBank/DDBJ whole genome shotgun (WGS) entry which is preliminary data.</text>
</comment>
<dbReference type="EMBL" id="JABXBU010002228">
    <property type="protein sequence ID" value="KAF8771081.1"/>
    <property type="molecule type" value="Genomic_DNA"/>
</dbReference>
<evidence type="ECO:0000313" key="3">
    <source>
        <dbReference type="Proteomes" id="UP000807504"/>
    </source>
</evidence>
<sequence length="663" mass="76390">MAAFDRERLNKKIIVSFFSPNPNLKKVDISKNEEKPTNTNEVTTDGKYEENILPTTFLDDLKFFYNGSIFHDVKFQIGTETVPAHKDILRARSPVFKTMFDTDMKEKVSECINITDLNLDTLKRMLLFIYTDTTGELDFQSAKELYFASDKYDISSLKQRCSNFMAQNMQPSNVCEILILADMHRDEELKSVAQEYILEHDQQIFTSDEWKSFMESNSYLAAQSTDAFQDSFDVNFQLSVLTSDGTSLKTYDVTQKSVCFGVGIEVSQFIEVDEILKKSAEFSPNQTLIVQCQLWNNDKRQSESENCVIRTRVNTEHKNFVGTVKEFSTLQANQKIPIVMKSESNKYLISMNITVSDKHSGECITIEINPVYDFKIKMATCRFYILDATGKEIDCGQDEESFGSPTKFVLFFTKSQLMSRNHRYLSNDVLNLGCECIFFTGEISHQVQTDDSGQDVFPSTNHIISNEMLVANTEYLHNIDDLKNDLQCLYNDGFSSDVKLRSDTETFSVHKLILSARSPVFKAMFSNDMKEKTKECIDIPDIDSETIRRLLLYLYTDTLENLQWQHASKLFIAADKYAVMSLRNKCSYILKKNLCPSNACEILVLADMLNDADLKNHTQNFILDHDKVLLLSDEWKDLMKDYLHLASEIMYMDLLRKIEHKKN</sequence>
<dbReference type="AlphaFoldDB" id="A0A8T0EDX9"/>
<evidence type="ECO:0000313" key="2">
    <source>
        <dbReference type="EMBL" id="KAF8771081.1"/>
    </source>
</evidence>
<feature type="domain" description="BTB" evidence="1">
    <location>
        <begin position="496"/>
        <end position="563"/>
    </location>
</feature>
<dbReference type="SMART" id="SM00225">
    <property type="entry name" value="BTB"/>
    <property type="match status" value="2"/>
</dbReference>
<dbReference type="InterPro" id="IPR011333">
    <property type="entry name" value="SKP1/BTB/POZ_sf"/>
</dbReference>
<gene>
    <name evidence="2" type="ORF">HNY73_018535</name>
</gene>
<dbReference type="Proteomes" id="UP000807504">
    <property type="component" value="Unassembled WGS sequence"/>
</dbReference>
<feature type="domain" description="BTB" evidence="1">
    <location>
        <begin position="71"/>
        <end position="132"/>
    </location>
</feature>
<proteinExistence type="predicted"/>
<dbReference type="Pfam" id="PF00651">
    <property type="entry name" value="BTB"/>
    <property type="match status" value="2"/>
</dbReference>
<dbReference type="SUPFAM" id="SSF54695">
    <property type="entry name" value="POZ domain"/>
    <property type="match status" value="2"/>
</dbReference>
<keyword evidence="3" id="KW-1185">Reference proteome</keyword>
<dbReference type="CDD" id="cd18186">
    <property type="entry name" value="BTB_POZ_ZBTB_KLHL-like"/>
    <property type="match status" value="1"/>
</dbReference>
<protein>
    <submittedName>
        <fullName evidence="2">TD and POZ domain-containing protein 1</fullName>
    </submittedName>
</protein>
<dbReference type="PANTHER" id="PTHR24413">
    <property type="entry name" value="SPECKLE-TYPE POZ PROTEIN"/>
    <property type="match status" value="1"/>
</dbReference>